<organism evidence="1">
    <name type="scientific">Zea mays</name>
    <name type="common">Maize</name>
    <dbReference type="NCBI Taxonomy" id="4577"/>
    <lineage>
        <taxon>Eukaryota</taxon>
        <taxon>Viridiplantae</taxon>
        <taxon>Streptophyta</taxon>
        <taxon>Embryophyta</taxon>
        <taxon>Tracheophyta</taxon>
        <taxon>Spermatophyta</taxon>
        <taxon>Magnoliopsida</taxon>
        <taxon>Liliopsida</taxon>
        <taxon>Poales</taxon>
        <taxon>Poaceae</taxon>
        <taxon>PACMAD clade</taxon>
        <taxon>Panicoideae</taxon>
        <taxon>Andropogonodae</taxon>
        <taxon>Andropogoneae</taxon>
        <taxon>Tripsacinae</taxon>
        <taxon>Zea</taxon>
    </lineage>
</organism>
<proteinExistence type="predicted"/>
<protein>
    <submittedName>
        <fullName evidence="1">Mediator of RNA polymerase II transcription subunit 21</fullName>
    </submittedName>
</protein>
<sequence length="33" mass="3759">MQFDALVAAVPLSSEEDQVKRIQELQVDIRQSD</sequence>
<gene>
    <name evidence="1" type="ORF">ZEAMMB73_Zm00001d049612</name>
</gene>
<evidence type="ECO:0000313" key="1">
    <source>
        <dbReference type="EMBL" id="AQK50907.1"/>
    </source>
</evidence>
<dbReference type="HOGENOM" id="CLU_3385443_0_0_1"/>
<name>K7TX90_MAIZE</name>
<dbReference type="AlphaFoldDB" id="K7TX90"/>
<reference evidence="1" key="1">
    <citation type="submission" date="2015-12" db="EMBL/GenBank/DDBJ databases">
        <title>Update maize B73 reference genome by single molecule sequencing technologies.</title>
        <authorList>
            <consortium name="Maize Genome Sequencing Project"/>
            <person name="Ware D."/>
        </authorList>
    </citation>
    <scope>NUCLEOTIDE SEQUENCE</scope>
    <source>
        <tissue evidence="1">Seedling</tissue>
    </source>
</reference>
<dbReference type="EMBL" id="CM000780">
    <property type="protein sequence ID" value="AQK50907.1"/>
    <property type="molecule type" value="Genomic_DNA"/>
</dbReference>
<accession>K7TX90</accession>